<gene>
    <name evidence="1" type="ORF">Zm00014a_012986</name>
</gene>
<evidence type="ECO:0000313" key="1">
    <source>
        <dbReference type="EMBL" id="PWZ14236.1"/>
    </source>
</evidence>
<accession>A0A3L6DZZ0</accession>
<dbReference type="EMBL" id="NCVQ01000008">
    <property type="protein sequence ID" value="PWZ14236.1"/>
    <property type="molecule type" value="Genomic_DNA"/>
</dbReference>
<reference evidence="1 2" key="1">
    <citation type="journal article" date="2018" name="Nat. Genet.">
        <title>Extensive intraspecific gene order and gene structural variations between Mo17 and other maize genomes.</title>
        <authorList>
            <person name="Sun S."/>
            <person name="Zhou Y."/>
            <person name="Chen J."/>
            <person name="Shi J."/>
            <person name="Zhao H."/>
            <person name="Zhao H."/>
            <person name="Song W."/>
            <person name="Zhang M."/>
            <person name="Cui Y."/>
            <person name="Dong X."/>
            <person name="Liu H."/>
            <person name="Ma X."/>
            <person name="Jiao Y."/>
            <person name="Wang B."/>
            <person name="Wei X."/>
            <person name="Stein J.C."/>
            <person name="Glaubitz J.C."/>
            <person name="Lu F."/>
            <person name="Yu G."/>
            <person name="Liang C."/>
            <person name="Fengler K."/>
            <person name="Li B."/>
            <person name="Rafalski A."/>
            <person name="Schnable P.S."/>
            <person name="Ware D.H."/>
            <person name="Buckler E.S."/>
            <person name="Lai J."/>
        </authorList>
    </citation>
    <scope>NUCLEOTIDE SEQUENCE [LARGE SCALE GENOMIC DNA]</scope>
    <source>
        <strain evidence="2">cv. Missouri 17</strain>
        <tissue evidence="1">Seedling</tissue>
    </source>
</reference>
<proteinExistence type="predicted"/>
<dbReference type="AlphaFoldDB" id="A0A3L6DZZ0"/>
<sequence length="82" mass="8590">MAQATSGGRGLEARQRWPGQGRWLWGRDERGLKARARLSGEGADCLASCGWPLCEGAGYGGVATGQRSLDGGGEDDGWGSYC</sequence>
<name>A0A3L6DZZ0_MAIZE</name>
<organism evidence="1 2">
    <name type="scientific">Zea mays</name>
    <name type="common">Maize</name>
    <dbReference type="NCBI Taxonomy" id="4577"/>
    <lineage>
        <taxon>Eukaryota</taxon>
        <taxon>Viridiplantae</taxon>
        <taxon>Streptophyta</taxon>
        <taxon>Embryophyta</taxon>
        <taxon>Tracheophyta</taxon>
        <taxon>Spermatophyta</taxon>
        <taxon>Magnoliopsida</taxon>
        <taxon>Liliopsida</taxon>
        <taxon>Poales</taxon>
        <taxon>Poaceae</taxon>
        <taxon>PACMAD clade</taxon>
        <taxon>Panicoideae</taxon>
        <taxon>Andropogonodae</taxon>
        <taxon>Andropogoneae</taxon>
        <taxon>Tripsacinae</taxon>
        <taxon>Zea</taxon>
    </lineage>
</organism>
<evidence type="ECO:0000313" key="2">
    <source>
        <dbReference type="Proteomes" id="UP000251960"/>
    </source>
</evidence>
<protein>
    <submittedName>
        <fullName evidence="1">Uncharacterized protein</fullName>
    </submittedName>
</protein>
<dbReference type="Proteomes" id="UP000251960">
    <property type="component" value="Chromosome 7"/>
</dbReference>
<comment type="caution">
    <text evidence="1">The sequence shown here is derived from an EMBL/GenBank/DDBJ whole genome shotgun (WGS) entry which is preliminary data.</text>
</comment>